<keyword evidence="16" id="KW-1185">Reference proteome</keyword>
<dbReference type="GO" id="GO:0030674">
    <property type="term" value="F:protein-macromolecule adaptor activity"/>
    <property type="evidence" value="ECO:0007669"/>
    <property type="project" value="TreeGrafter"/>
</dbReference>
<keyword evidence="8 14" id="KW-1133">Transmembrane helix</keyword>
<evidence type="ECO:0000256" key="6">
    <source>
        <dbReference type="ARBA" id="ARBA00022816"/>
    </source>
</evidence>
<dbReference type="OrthoDB" id="67850at2759"/>
<dbReference type="EMBL" id="QEAP01000002">
    <property type="protein sequence ID" value="TPX78564.1"/>
    <property type="molecule type" value="Genomic_DNA"/>
</dbReference>
<proteinExistence type="inferred from homology"/>
<feature type="region of interest" description="Disordered" evidence="13">
    <location>
        <begin position="376"/>
        <end position="411"/>
    </location>
</feature>
<evidence type="ECO:0000256" key="4">
    <source>
        <dbReference type="ARBA" id="ARBA00022448"/>
    </source>
</evidence>
<feature type="transmembrane region" description="Helical" evidence="14">
    <location>
        <begin position="183"/>
        <end position="209"/>
    </location>
</feature>
<keyword evidence="9" id="KW-0811">Translocation</keyword>
<dbReference type="PANTHER" id="PTHR13269:SF6">
    <property type="entry name" value="NUCLEOPORIN NDC1"/>
    <property type="match status" value="1"/>
</dbReference>
<dbReference type="InterPro" id="IPR019049">
    <property type="entry name" value="Nucleoporin_prot_Ndc1/Nup"/>
</dbReference>
<evidence type="ECO:0000256" key="11">
    <source>
        <dbReference type="ARBA" id="ARBA00023136"/>
    </source>
</evidence>
<comment type="caution">
    <text evidence="15">The sequence shown here is derived from an EMBL/GenBank/DDBJ whole genome shotgun (WGS) entry which is preliminary data.</text>
</comment>
<gene>
    <name evidence="15" type="ORF">CcCBS67573_g00155</name>
</gene>
<evidence type="ECO:0000313" key="16">
    <source>
        <dbReference type="Proteomes" id="UP000320333"/>
    </source>
</evidence>
<reference evidence="15 16" key="1">
    <citation type="journal article" date="2019" name="Sci. Rep.">
        <title>Comparative genomics of chytrid fungi reveal insights into the obligate biotrophic and pathogenic lifestyle of Synchytrium endobioticum.</title>
        <authorList>
            <person name="van de Vossenberg B.T.L.H."/>
            <person name="Warris S."/>
            <person name="Nguyen H.D.T."/>
            <person name="van Gent-Pelzer M.P.E."/>
            <person name="Joly D.L."/>
            <person name="van de Geest H.C."/>
            <person name="Bonants P.J.M."/>
            <person name="Smith D.S."/>
            <person name="Levesque C.A."/>
            <person name="van der Lee T.A.J."/>
        </authorList>
    </citation>
    <scope>NUCLEOTIDE SEQUENCE [LARGE SCALE GENOMIC DNA]</scope>
    <source>
        <strain evidence="15 16">CBS 675.73</strain>
    </source>
</reference>
<keyword evidence="7" id="KW-0653">Protein transport</keyword>
<dbReference type="GO" id="GO:0070762">
    <property type="term" value="C:nuclear pore transmembrane ring"/>
    <property type="evidence" value="ECO:0007669"/>
    <property type="project" value="TreeGrafter"/>
</dbReference>
<sequence length="711" mass="75882">MPPQSQIILARVSSAECAASLAHVLLSAFVFPRVSLTACAGVAVSVAVASALAMSHALIRSSASASSSSSLASSSSASLSPIAQRPSNTLSVPSTLFLSLFIATVRAASMSADWLPFSARFIVQSEGKYGPRHLNDEFVYFCGAVAVVSVVYSSVLQFMPIAAPPKVTFASLHKKWTPMMLSFAHSIIANTVAISTSFCVCFHVVYTLFAQPSLYSLTNTIVSPFTSVSPSDIPWTYRVSFWDLSAVLENFFLVSFVVMFWQIYAVSHVCTDSLPQIETRVQNLLPVLSTVAYMHPMPYSSTLALQSLRTLCNMPPRARDPLFNASPKAHIDSSDSGDSVTSSPWITSAGACLRIVEGFKDELDRLHAQRVEVLGDRGGKKKPVRASAAATNGDLASRGSVGSGEPDASAYPKLEKSSVSVAMRAVQAAGMGAMNTPKYRVSPVKKMRLLAGAVKPSPGKTSFLDALQDAQMHNELGAKDAVNAGSQAVRNVKDRVNLSAGEDAKVFGAGAGGLYKRRNGASDSAGDAAAIGSAKTGKDSVASSKNSVGIFDFMYSLIVSLADEGKKGRGKQLKLEGITKITKRTFAEYETLSIAVEAVSKLLIAATKEDQYGIIHRDIPDVLGSLLSCLIAVETFMAQPPGVADFSEKQSCMLLEGFPGGQIVLKDAYAVVVLLQTNIYYITTHLGDHLARYKFDPAVADKLKRFIEFLE</sequence>
<keyword evidence="11 14" id="KW-0472">Membrane</keyword>
<dbReference type="GO" id="GO:0051028">
    <property type="term" value="P:mRNA transport"/>
    <property type="evidence" value="ECO:0007669"/>
    <property type="project" value="UniProtKB-KW"/>
</dbReference>
<keyword evidence="6" id="KW-0509">mRNA transport</keyword>
<evidence type="ECO:0000313" key="15">
    <source>
        <dbReference type="EMBL" id="TPX78564.1"/>
    </source>
</evidence>
<evidence type="ECO:0000256" key="8">
    <source>
        <dbReference type="ARBA" id="ARBA00022989"/>
    </source>
</evidence>
<evidence type="ECO:0000256" key="1">
    <source>
        <dbReference type="ARBA" id="ARBA00004232"/>
    </source>
</evidence>
<dbReference type="AlphaFoldDB" id="A0A507FQL4"/>
<protein>
    <recommendedName>
        <fullName evidence="17">Nucleoporin NDC1</fullName>
    </recommendedName>
</protein>
<accession>A0A507FQL4</accession>
<name>A0A507FQL4_9FUNG</name>
<dbReference type="Proteomes" id="UP000320333">
    <property type="component" value="Unassembled WGS sequence"/>
</dbReference>
<keyword evidence="12" id="KW-0539">Nucleus</keyword>
<evidence type="ECO:0000256" key="7">
    <source>
        <dbReference type="ARBA" id="ARBA00022927"/>
    </source>
</evidence>
<evidence type="ECO:0000256" key="12">
    <source>
        <dbReference type="ARBA" id="ARBA00023242"/>
    </source>
</evidence>
<keyword evidence="10" id="KW-0906">Nuclear pore complex</keyword>
<keyword evidence="4" id="KW-0813">Transport</keyword>
<dbReference type="Pfam" id="PF09531">
    <property type="entry name" value="Ndc1_Nup"/>
    <property type="match status" value="1"/>
</dbReference>
<feature type="transmembrane region" description="Helical" evidence="14">
    <location>
        <begin position="138"/>
        <end position="163"/>
    </location>
</feature>
<evidence type="ECO:0000256" key="2">
    <source>
        <dbReference type="ARBA" id="ARBA00004567"/>
    </source>
</evidence>
<evidence type="ECO:0000256" key="9">
    <source>
        <dbReference type="ARBA" id="ARBA00023010"/>
    </source>
</evidence>
<organism evidence="15 16">
    <name type="scientific">Chytriomyces confervae</name>
    <dbReference type="NCBI Taxonomy" id="246404"/>
    <lineage>
        <taxon>Eukaryota</taxon>
        <taxon>Fungi</taxon>
        <taxon>Fungi incertae sedis</taxon>
        <taxon>Chytridiomycota</taxon>
        <taxon>Chytridiomycota incertae sedis</taxon>
        <taxon>Chytridiomycetes</taxon>
        <taxon>Chytridiales</taxon>
        <taxon>Chytriomycetaceae</taxon>
        <taxon>Chytriomyces</taxon>
    </lineage>
</organism>
<dbReference type="GO" id="GO:0005816">
    <property type="term" value="C:spindle pole body"/>
    <property type="evidence" value="ECO:0007669"/>
    <property type="project" value="TreeGrafter"/>
</dbReference>
<keyword evidence="5 14" id="KW-0812">Transmembrane</keyword>
<evidence type="ECO:0000256" key="13">
    <source>
        <dbReference type="SAM" id="MobiDB-lite"/>
    </source>
</evidence>
<evidence type="ECO:0000256" key="14">
    <source>
        <dbReference type="SAM" id="Phobius"/>
    </source>
</evidence>
<evidence type="ECO:0008006" key="17">
    <source>
        <dbReference type="Google" id="ProtNLM"/>
    </source>
</evidence>
<dbReference type="GO" id="GO:0031965">
    <property type="term" value="C:nuclear membrane"/>
    <property type="evidence" value="ECO:0007669"/>
    <property type="project" value="UniProtKB-SubCell"/>
</dbReference>
<feature type="transmembrane region" description="Helical" evidence="14">
    <location>
        <begin position="38"/>
        <end position="59"/>
    </location>
</feature>
<evidence type="ECO:0000256" key="5">
    <source>
        <dbReference type="ARBA" id="ARBA00022692"/>
    </source>
</evidence>
<dbReference type="GO" id="GO:0015031">
    <property type="term" value="P:protein transport"/>
    <property type="evidence" value="ECO:0007669"/>
    <property type="project" value="UniProtKB-KW"/>
</dbReference>
<dbReference type="GO" id="GO:0006999">
    <property type="term" value="P:nuclear pore organization"/>
    <property type="evidence" value="ECO:0007669"/>
    <property type="project" value="TreeGrafter"/>
</dbReference>
<dbReference type="STRING" id="246404.A0A507FQL4"/>
<evidence type="ECO:0000256" key="10">
    <source>
        <dbReference type="ARBA" id="ARBA00023132"/>
    </source>
</evidence>
<evidence type="ECO:0000256" key="3">
    <source>
        <dbReference type="ARBA" id="ARBA00005760"/>
    </source>
</evidence>
<feature type="transmembrane region" description="Helical" evidence="14">
    <location>
        <begin position="241"/>
        <end position="264"/>
    </location>
</feature>
<comment type="subcellular location">
    <subcellularLocation>
        <location evidence="1">Nucleus membrane</location>
        <topology evidence="1">Multi-pass membrane protein</topology>
    </subcellularLocation>
    <subcellularLocation>
        <location evidence="2">Nucleus</location>
        <location evidence="2">Nuclear pore complex</location>
    </subcellularLocation>
</comment>
<dbReference type="PANTHER" id="PTHR13269">
    <property type="entry name" value="NUCLEOPORIN NDC1"/>
    <property type="match status" value="1"/>
</dbReference>
<comment type="similarity">
    <text evidence="3">Belongs to the NDC1 family.</text>
</comment>